<name>A0A7S2LV78_9STRA</name>
<evidence type="ECO:0000256" key="1">
    <source>
        <dbReference type="ARBA" id="ARBA00004141"/>
    </source>
</evidence>
<feature type="transmembrane region" description="Helical" evidence="6">
    <location>
        <begin position="250"/>
        <end position="268"/>
    </location>
</feature>
<comment type="subcellular location">
    <subcellularLocation>
        <location evidence="1">Membrane</location>
        <topology evidence="1">Multi-pass membrane protein</topology>
    </subcellularLocation>
</comment>
<protein>
    <submittedName>
        <fullName evidence="7">Uncharacterized protein</fullName>
    </submittedName>
</protein>
<feature type="transmembrane region" description="Helical" evidence="6">
    <location>
        <begin position="187"/>
        <end position="205"/>
    </location>
</feature>
<dbReference type="GO" id="GO:0005737">
    <property type="term" value="C:cytoplasm"/>
    <property type="evidence" value="ECO:0007669"/>
    <property type="project" value="TreeGrafter"/>
</dbReference>
<feature type="transmembrane region" description="Helical" evidence="6">
    <location>
        <begin position="145"/>
        <end position="167"/>
    </location>
</feature>
<evidence type="ECO:0000256" key="2">
    <source>
        <dbReference type="ARBA" id="ARBA00006824"/>
    </source>
</evidence>
<gene>
    <name evidence="7" type="ORF">SMAR0320_LOCUS16156</name>
</gene>
<dbReference type="InterPro" id="IPR007248">
    <property type="entry name" value="Mpv17_PMP22"/>
</dbReference>
<dbReference type="PANTHER" id="PTHR11266:SF121">
    <property type="entry name" value="OS09G0315000 PROTEIN"/>
    <property type="match status" value="1"/>
</dbReference>
<reference evidence="7" key="1">
    <citation type="submission" date="2021-01" db="EMBL/GenBank/DDBJ databases">
        <authorList>
            <person name="Corre E."/>
            <person name="Pelletier E."/>
            <person name="Niang G."/>
            <person name="Scheremetjew M."/>
            <person name="Finn R."/>
            <person name="Kale V."/>
            <person name="Holt S."/>
            <person name="Cochrane G."/>
            <person name="Meng A."/>
            <person name="Brown T."/>
            <person name="Cohen L."/>
        </authorList>
    </citation>
    <scope>NUCLEOTIDE SEQUENCE</scope>
    <source>
        <strain evidence="7">SM1012Den-03</strain>
    </source>
</reference>
<organism evidence="7">
    <name type="scientific">Skeletonema marinoi</name>
    <dbReference type="NCBI Taxonomy" id="267567"/>
    <lineage>
        <taxon>Eukaryota</taxon>
        <taxon>Sar</taxon>
        <taxon>Stramenopiles</taxon>
        <taxon>Ochrophyta</taxon>
        <taxon>Bacillariophyta</taxon>
        <taxon>Coscinodiscophyceae</taxon>
        <taxon>Thalassiosirophycidae</taxon>
        <taxon>Thalassiosirales</taxon>
        <taxon>Skeletonemataceae</taxon>
        <taxon>Skeletonema</taxon>
        <taxon>Skeletonema marinoi-dohrnii complex</taxon>
    </lineage>
</organism>
<evidence type="ECO:0000256" key="5">
    <source>
        <dbReference type="ARBA" id="ARBA00023136"/>
    </source>
</evidence>
<evidence type="ECO:0000256" key="4">
    <source>
        <dbReference type="ARBA" id="ARBA00022989"/>
    </source>
</evidence>
<keyword evidence="3 6" id="KW-0812">Transmembrane</keyword>
<keyword evidence="4 6" id="KW-1133">Transmembrane helix</keyword>
<comment type="similarity">
    <text evidence="2 6">Belongs to the peroxisomal membrane protein PXMP2/4 family.</text>
</comment>
<feature type="transmembrane region" description="Helical" evidence="6">
    <location>
        <begin position="6"/>
        <end position="31"/>
    </location>
</feature>
<evidence type="ECO:0000313" key="7">
    <source>
        <dbReference type="EMBL" id="CAD9617368.1"/>
    </source>
</evidence>
<sequence>MYCSRLTSSIASAALLVLCTHCISASAFLFAPNRSHVHRSLSNINHLHNDDSFCTATSCCHLSSARSCCCRRRRNAKLIKGTTTELSAVQFAAVGATVANFYKTSPFTAGFITASTRAAIADSIAQRLDVCNDEFDMKRCCAMMLYSGVILGLCCELMFNHIFPVIFAGETNPLVLAVKMALFDVFINAPLIWLPPAYIVQALAYRFPKRGAIQRYITDVKQNGLLKKYWSLWLPASLTNFLFVPAHFRVAFVAAVGFFWMIVLSAVANENNGELEVEICPIDCPQEPEPKMDYPRAME</sequence>
<evidence type="ECO:0000256" key="6">
    <source>
        <dbReference type="RuleBase" id="RU363053"/>
    </source>
</evidence>
<dbReference type="GO" id="GO:0016020">
    <property type="term" value="C:membrane"/>
    <property type="evidence" value="ECO:0007669"/>
    <property type="project" value="UniProtKB-SubCell"/>
</dbReference>
<accession>A0A7S2LV78</accession>
<evidence type="ECO:0000256" key="3">
    <source>
        <dbReference type="ARBA" id="ARBA00022692"/>
    </source>
</evidence>
<dbReference type="Pfam" id="PF04117">
    <property type="entry name" value="Mpv17_PMP22"/>
    <property type="match status" value="1"/>
</dbReference>
<dbReference type="PANTHER" id="PTHR11266">
    <property type="entry name" value="PEROXISOMAL MEMBRANE PROTEIN 2, PXMP2 MPV17"/>
    <property type="match status" value="1"/>
</dbReference>
<dbReference type="EMBL" id="HBGZ01022551">
    <property type="protein sequence ID" value="CAD9617368.1"/>
    <property type="molecule type" value="Transcribed_RNA"/>
</dbReference>
<dbReference type="AlphaFoldDB" id="A0A7S2LV78"/>
<keyword evidence="5 6" id="KW-0472">Membrane</keyword>
<proteinExistence type="inferred from homology"/>